<dbReference type="EMBL" id="JAHLFS010000064">
    <property type="protein sequence ID" value="MBU3852147.1"/>
    <property type="molecule type" value="Genomic_DNA"/>
</dbReference>
<dbReference type="PANTHER" id="PTHR48081">
    <property type="entry name" value="AB HYDROLASE SUPERFAMILY PROTEIN C4A8.06C"/>
    <property type="match status" value="1"/>
</dbReference>
<feature type="domain" description="BD-FAE-like" evidence="2">
    <location>
        <begin position="31"/>
        <end position="218"/>
    </location>
</feature>
<reference evidence="3" key="1">
    <citation type="journal article" date="2021" name="PeerJ">
        <title>Extensive microbial diversity within the chicken gut microbiome revealed by metagenomics and culture.</title>
        <authorList>
            <person name="Gilroy R."/>
            <person name="Ravi A."/>
            <person name="Getino M."/>
            <person name="Pursley I."/>
            <person name="Horton D.L."/>
            <person name="Alikhan N.F."/>
            <person name="Baker D."/>
            <person name="Gharbi K."/>
            <person name="Hall N."/>
            <person name="Watson M."/>
            <person name="Adriaenssens E.M."/>
            <person name="Foster-Nyarko E."/>
            <person name="Jarju S."/>
            <person name="Secka A."/>
            <person name="Antonio M."/>
            <person name="Oren A."/>
            <person name="Chaudhuri R.R."/>
            <person name="La Ragione R."/>
            <person name="Hildebrand F."/>
            <person name="Pallen M.J."/>
        </authorList>
    </citation>
    <scope>NUCLEOTIDE SEQUENCE</scope>
    <source>
        <strain evidence="3">F6-6636</strain>
    </source>
</reference>
<accession>A0A948TKM3</accession>
<organism evidence="3 4">
    <name type="scientific">Candidatus Paralactobacillus gallistercoris</name>
    <dbReference type="NCBI Taxonomy" id="2838724"/>
    <lineage>
        <taxon>Bacteria</taxon>
        <taxon>Bacillati</taxon>
        <taxon>Bacillota</taxon>
        <taxon>Bacilli</taxon>
        <taxon>Lactobacillales</taxon>
        <taxon>Lactobacillaceae</taxon>
        <taxon>Lactobacillus</taxon>
    </lineage>
</organism>
<evidence type="ECO:0000259" key="2">
    <source>
        <dbReference type="Pfam" id="PF20434"/>
    </source>
</evidence>
<dbReference type="InterPro" id="IPR049492">
    <property type="entry name" value="BD-FAE-like_dom"/>
</dbReference>
<dbReference type="GO" id="GO:0016787">
    <property type="term" value="F:hydrolase activity"/>
    <property type="evidence" value="ECO:0007669"/>
    <property type="project" value="UniProtKB-KW"/>
</dbReference>
<proteinExistence type="predicted"/>
<evidence type="ECO:0000313" key="3">
    <source>
        <dbReference type="EMBL" id="MBU3852147.1"/>
    </source>
</evidence>
<protein>
    <submittedName>
        <fullName evidence="3">Alpha/beta hydrolase</fullName>
    </submittedName>
</protein>
<keyword evidence="1 3" id="KW-0378">Hydrolase</keyword>
<evidence type="ECO:0000313" key="4">
    <source>
        <dbReference type="Proteomes" id="UP000777303"/>
    </source>
</evidence>
<dbReference type="InterPro" id="IPR050300">
    <property type="entry name" value="GDXG_lipolytic_enzyme"/>
</dbReference>
<dbReference type="AlphaFoldDB" id="A0A948TKM3"/>
<sequence length="273" mass="30657">MKIIKEWLPLPNENEDSAKAYLKGYLHDVNPEINVDEYPAVIITPGGAYKKIPEHQAETIAMAFYNQGYQAFFVKYHFVSDQQPLLPAPMIDLANAVKTVRRHSADWHVDLNKVVLYGYSVGGNIVSVYNGSWYRDWLQKAAAASADELQPNAVILGYPVIDLQAGWPKDAEALKQLTPDPDEFAAQKLVTENNAPTFVWTTTDDNVVPSRNSVMYVDALNNHHVPVEFHMFRHGHHGLALANKQTSADPSGINPHVAHWFELAMEWLDATLQ</sequence>
<dbReference type="Pfam" id="PF20434">
    <property type="entry name" value="BD-FAE"/>
    <property type="match status" value="1"/>
</dbReference>
<gene>
    <name evidence="3" type="ORF">H9901_05560</name>
</gene>
<dbReference type="SUPFAM" id="SSF53474">
    <property type="entry name" value="alpha/beta-Hydrolases"/>
    <property type="match status" value="1"/>
</dbReference>
<dbReference type="PANTHER" id="PTHR48081:SF6">
    <property type="entry name" value="PEPTIDASE S9 PROLYL OLIGOPEPTIDASE CATALYTIC DOMAIN-CONTAINING PROTEIN"/>
    <property type="match status" value="1"/>
</dbReference>
<name>A0A948TKM3_9LACO</name>
<dbReference type="Proteomes" id="UP000777303">
    <property type="component" value="Unassembled WGS sequence"/>
</dbReference>
<reference evidence="3" key="2">
    <citation type="submission" date="2021-04" db="EMBL/GenBank/DDBJ databases">
        <authorList>
            <person name="Gilroy R."/>
        </authorList>
    </citation>
    <scope>NUCLEOTIDE SEQUENCE</scope>
    <source>
        <strain evidence="3">F6-6636</strain>
    </source>
</reference>
<dbReference type="Gene3D" id="3.40.50.1820">
    <property type="entry name" value="alpha/beta hydrolase"/>
    <property type="match status" value="1"/>
</dbReference>
<comment type="caution">
    <text evidence="3">The sequence shown here is derived from an EMBL/GenBank/DDBJ whole genome shotgun (WGS) entry which is preliminary data.</text>
</comment>
<evidence type="ECO:0000256" key="1">
    <source>
        <dbReference type="ARBA" id="ARBA00022801"/>
    </source>
</evidence>
<dbReference type="InterPro" id="IPR029058">
    <property type="entry name" value="AB_hydrolase_fold"/>
</dbReference>